<dbReference type="InterPro" id="IPR018523">
    <property type="entry name" value="Isocitrate_lyase_ph_CS"/>
</dbReference>
<dbReference type="Proteomes" id="UP001198602">
    <property type="component" value="Unassembled WGS sequence"/>
</dbReference>
<organism evidence="1 2">
    <name type="scientific">Massilia hydrophila</name>
    <dbReference type="NCBI Taxonomy" id="3044279"/>
    <lineage>
        <taxon>Bacteria</taxon>
        <taxon>Pseudomonadati</taxon>
        <taxon>Pseudomonadota</taxon>
        <taxon>Betaproteobacteria</taxon>
        <taxon>Burkholderiales</taxon>
        <taxon>Oxalobacteraceae</taxon>
        <taxon>Telluria group</taxon>
        <taxon>Massilia</taxon>
    </lineage>
</organism>
<dbReference type="EMBL" id="JAHYBX010000006">
    <property type="protein sequence ID" value="MCA1857372.1"/>
    <property type="molecule type" value="Genomic_DNA"/>
</dbReference>
<dbReference type="PANTHER" id="PTHR42905:SF5">
    <property type="entry name" value="CARBOXYVINYL-CARBOXYPHOSPHONATE PHOSPHORYLMUTASE, CHLOROPLASTIC"/>
    <property type="match status" value="1"/>
</dbReference>
<dbReference type="InterPro" id="IPR040442">
    <property type="entry name" value="Pyrv_kinase-like_dom_sf"/>
</dbReference>
<gene>
    <name evidence="1" type="ORF">LE190_15770</name>
</gene>
<dbReference type="Pfam" id="PF13714">
    <property type="entry name" value="PEP_mutase"/>
    <property type="match status" value="1"/>
</dbReference>
<evidence type="ECO:0000313" key="1">
    <source>
        <dbReference type="EMBL" id="MCA1857372.1"/>
    </source>
</evidence>
<proteinExistence type="predicted"/>
<reference evidence="1 2" key="1">
    <citation type="submission" date="2021-07" db="EMBL/GenBank/DDBJ databases">
        <title>Characterization of Violacein-producing bacteria and related species.</title>
        <authorList>
            <person name="Wilson H.S."/>
            <person name="De Leon M.E."/>
        </authorList>
    </citation>
    <scope>NUCLEOTIDE SEQUENCE [LARGE SCALE GENOMIC DNA]</scope>
    <source>
        <strain evidence="1 2">HSC-2F05</strain>
    </source>
</reference>
<keyword evidence="2" id="KW-1185">Reference proteome</keyword>
<protein>
    <submittedName>
        <fullName evidence="1">Oxaloacetate decarboxylase</fullName>
    </submittedName>
</protein>
<dbReference type="CDD" id="cd00377">
    <property type="entry name" value="ICL_PEPM"/>
    <property type="match status" value="1"/>
</dbReference>
<accession>A0ABS7YCF1</accession>
<sequence length="290" mass="30760">MTHASTLRRLLAGPDILVAPGAYDGLSAALVERAGFGAAYLSGASLAYTRFGRPDLGLVSMTEVADTIAAMRDRVALPLIVDADNGYGNALNVARTVRHFERMGASAIQLEDQQLPKRCGHLPGKRLVGKAEMVAKVRAAVDARANPDTVLLIRTDAIAVEGLEAALERAHAYLEAGADALFIEAPESVAQMERIVREFGARVPLLANMVEGGATPVQSAAQLQELGFSLAIFPGALVRAYTFMAEEFLARLARDGSTAGYRARMLDLAGLNALLGTPELLERSAAYENA</sequence>
<dbReference type="SUPFAM" id="SSF51621">
    <property type="entry name" value="Phosphoenolpyruvate/pyruvate domain"/>
    <property type="match status" value="1"/>
</dbReference>
<evidence type="ECO:0000313" key="2">
    <source>
        <dbReference type="Proteomes" id="UP001198602"/>
    </source>
</evidence>
<dbReference type="PANTHER" id="PTHR42905">
    <property type="entry name" value="PHOSPHOENOLPYRUVATE CARBOXYLASE"/>
    <property type="match status" value="1"/>
</dbReference>
<dbReference type="Gene3D" id="3.20.20.60">
    <property type="entry name" value="Phosphoenolpyruvate-binding domains"/>
    <property type="match status" value="1"/>
</dbReference>
<dbReference type="RefSeq" id="WP_225239588.1">
    <property type="nucleotide sequence ID" value="NZ_JAHYBX010000006.1"/>
</dbReference>
<dbReference type="InterPro" id="IPR015813">
    <property type="entry name" value="Pyrv/PenolPyrv_kinase-like_dom"/>
</dbReference>
<dbReference type="PROSITE" id="PS00161">
    <property type="entry name" value="ISOCITRATE_LYASE"/>
    <property type="match status" value="1"/>
</dbReference>
<dbReference type="InterPro" id="IPR039556">
    <property type="entry name" value="ICL/PEPM"/>
</dbReference>
<name>A0ABS7YCF1_9BURK</name>
<comment type="caution">
    <text evidence="1">The sequence shown here is derived from an EMBL/GenBank/DDBJ whole genome shotgun (WGS) entry which is preliminary data.</text>
</comment>